<proteinExistence type="inferred from homology"/>
<dbReference type="OrthoDB" id="9803010at2"/>
<dbReference type="SUPFAM" id="SSF51735">
    <property type="entry name" value="NAD(P)-binding Rossmann-fold domains"/>
    <property type="match status" value="1"/>
</dbReference>
<name>A0A7V1I451_DESA2</name>
<dbReference type="EC" id="4.2.1.46" evidence="4 7"/>
<dbReference type="PANTHER" id="PTHR43000">
    <property type="entry name" value="DTDP-D-GLUCOSE 4,6-DEHYDRATASE-RELATED"/>
    <property type="match status" value="1"/>
</dbReference>
<sequence>MAKRKLRNILITGGCGFIGSNFIHYLFAQSEFSGRVINLDKITYAGNPENLSEINSKYHGTRYFFVKGDICNLELVRNIFHDYDIDTVVHFAAESHVDRSIIGPAEFVKTNVNGTFILLEAAREAWLEKGRPEGCLFYQISTDEVYGSLGKTGFFTEETPYCPNSPYSASKAASDHFVRAYFKTYGLPVIISNCTNNYGPYQFPEKLIPLTILNASEGKPIPIYGKGENIRDWIYVEDHCEAIWCLLNRGKIGEQYNIGGGNQQKNIVVVKMICHLLDEKIGPLPSGPRENLIIFVQDRPGHDFRYAMDISKIVRELNWRPKTDFKTGLLKTIEWYLTNQEWVKRVKSGAYKNWIEAFYKTVKHAF</sequence>
<evidence type="ECO:0000259" key="8">
    <source>
        <dbReference type="Pfam" id="PF16363"/>
    </source>
</evidence>
<dbReference type="Pfam" id="PF16363">
    <property type="entry name" value="GDP_Man_Dehyd"/>
    <property type="match status" value="1"/>
</dbReference>
<dbReference type="NCBIfam" id="TIGR01181">
    <property type="entry name" value="dTDP_gluc_dehyt"/>
    <property type="match status" value="1"/>
</dbReference>
<comment type="similarity">
    <text evidence="3 7">Belongs to the NAD(P)-dependent epimerase/dehydratase family. dTDP-glucose dehydratase subfamily.</text>
</comment>
<keyword evidence="5" id="KW-0520">NAD</keyword>
<reference evidence="9 11" key="1">
    <citation type="submission" date="2015-10" db="EMBL/GenBank/DDBJ databases">
        <title>Candidatus Desulfofervidus auxilii, a hydrogenotrophic sulfate-reducing bacterium involved in the thermophilic anaerobic oxidation of methane.</title>
        <authorList>
            <person name="Krukenberg V."/>
            <person name="Richter M."/>
            <person name="Wegener G."/>
        </authorList>
    </citation>
    <scope>NUCLEOTIDE SEQUENCE [LARGE SCALE GENOMIC DNA]</scope>
    <source>
        <strain evidence="9 11">HS1</strain>
    </source>
</reference>
<evidence type="ECO:0000256" key="1">
    <source>
        <dbReference type="ARBA" id="ARBA00001539"/>
    </source>
</evidence>
<evidence type="ECO:0000256" key="7">
    <source>
        <dbReference type="RuleBase" id="RU004473"/>
    </source>
</evidence>
<comment type="catalytic activity">
    <reaction evidence="1 7">
        <text>dTDP-alpha-D-glucose = dTDP-4-dehydro-6-deoxy-alpha-D-glucose + H2O</text>
        <dbReference type="Rhea" id="RHEA:17221"/>
        <dbReference type="ChEBI" id="CHEBI:15377"/>
        <dbReference type="ChEBI" id="CHEBI:57477"/>
        <dbReference type="ChEBI" id="CHEBI:57649"/>
        <dbReference type="EC" id="4.2.1.46"/>
    </reaction>
</comment>
<evidence type="ECO:0000256" key="4">
    <source>
        <dbReference type="ARBA" id="ARBA00011990"/>
    </source>
</evidence>
<dbReference type="Gene3D" id="3.90.25.10">
    <property type="entry name" value="UDP-galactose 4-epimerase, domain 1"/>
    <property type="match status" value="1"/>
</dbReference>
<feature type="domain" description="NAD(P)-binding" evidence="8">
    <location>
        <begin position="10"/>
        <end position="329"/>
    </location>
</feature>
<organism evidence="10">
    <name type="scientific">Desulfofervidus auxilii</name>
    <dbReference type="NCBI Taxonomy" id="1621989"/>
    <lineage>
        <taxon>Bacteria</taxon>
        <taxon>Pseudomonadati</taxon>
        <taxon>Thermodesulfobacteriota</taxon>
        <taxon>Candidatus Desulfofervidia</taxon>
        <taxon>Candidatus Desulfofervidales</taxon>
        <taxon>Candidatus Desulfofervidaceae</taxon>
        <taxon>Candidatus Desulfofervidus</taxon>
    </lineage>
</organism>
<gene>
    <name evidence="10" type="primary">rfbB</name>
    <name evidence="10" type="ORF">ENJ03_02710</name>
    <name evidence="9" type="ORF">HS1_001230</name>
</gene>
<evidence type="ECO:0000256" key="5">
    <source>
        <dbReference type="ARBA" id="ARBA00023027"/>
    </source>
</evidence>
<dbReference type="EMBL" id="DRKW01000156">
    <property type="protein sequence ID" value="HEB74114.1"/>
    <property type="molecule type" value="Genomic_DNA"/>
</dbReference>
<evidence type="ECO:0000256" key="6">
    <source>
        <dbReference type="ARBA" id="ARBA00023239"/>
    </source>
</evidence>
<protein>
    <recommendedName>
        <fullName evidence="4 7">dTDP-glucose 4,6-dehydratase</fullName>
        <ecNumber evidence="4 7">4.2.1.46</ecNumber>
    </recommendedName>
</protein>
<evidence type="ECO:0000256" key="2">
    <source>
        <dbReference type="ARBA" id="ARBA00001911"/>
    </source>
</evidence>
<reference evidence="10" key="2">
    <citation type="journal article" date="2020" name="mSystems">
        <title>Genome- and Community-Level Interaction Insights into Carbon Utilization and Element Cycling Functions of Hydrothermarchaeota in Hydrothermal Sediment.</title>
        <authorList>
            <person name="Zhou Z."/>
            <person name="Liu Y."/>
            <person name="Xu W."/>
            <person name="Pan J."/>
            <person name="Luo Z.H."/>
            <person name="Li M."/>
        </authorList>
    </citation>
    <scope>NUCLEOTIDE SEQUENCE [LARGE SCALE GENOMIC DNA]</scope>
    <source>
        <strain evidence="10">HyVt-45</strain>
    </source>
</reference>
<accession>A0A7V1I451</accession>
<dbReference type="Proteomes" id="UP000886268">
    <property type="component" value="Unassembled WGS sequence"/>
</dbReference>
<keyword evidence="11" id="KW-1185">Reference proteome</keyword>
<dbReference type="KEGG" id="daw:HS1_001230"/>
<evidence type="ECO:0000313" key="11">
    <source>
        <dbReference type="Proteomes" id="UP000070560"/>
    </source>
</evidence>
<dbReference type="AlphaFoldDB" id="A0A7V1I451"/>
<dbReference type="Gene3D" id="3.40.50.720">
    <property type="entry name" value="NAD(P)-binding Rossmann-like Domain"/>
    <property type="match status" value="1"/>
</dbReference>
<dbReference type="InterPro" id="IPR016040">
    <property type="entry name" value="NAD(P)-bd_dom"/>
</dbReference>
<dbReference type="RefSeq" id="WP_066062423.1">
    <property type="nucleotide sequence ID" value="NZ_CP013015.1"/>
</dbReference>
<dbReference type="CDD" id="cd05246">
    <property type="entry name" value="dTDP_GD_SDR_e"/>
    <property type="match status" value="1"/>
</dbReference>
<dbReference type="InterPro" id="IPR036291">
    <property type="entry name" value="NAD(P)-bd_dom_sf"/>
</dbReference>
<evidence type="ECO:0000313" key="10">
    <source>
        <dbReference type="EMBL" id="HEB74114.1"/>
    </source>
</evidence>
<dbReference type="InterPro" id="IPR005888">
    <property type="entry name" value="dTDP_Gluc_deHydtase"/>
</dbReference>
<dbReference type="EMBL" id="CP013015">
    <property type="protein sequence ID" value="AMM41034.1"/>
    <property type="molecule type" value="Genomic_DNA"/>
</dbReference>
<dbReference type="GO" id="GO:0008460">
    <property type="term" value="F:dTDP-glucose 4,6-dehydratase activity"/>
    <property type="evidence" value="ECO:0007669"/>
    <property type="project" value="UniProtKB-EC"/>
</dbReference>
<dbReference type="Proteomes" id="UP000070560">
    <property type="component" value="Chromosome"/>
</dbReference>
<dbReference type="GO" id="GO:0009225">
    <property type="term" value="P:nucleotide-sugar metabolic process"/>
    <property type="evidence" value="ECO:0007669"/>
    <property type="project" value="InterPro"/>
</dbReference>
<comment type="cofactor">
    <cofactor evidence="2 7">
        <name>NAD(+)</name>
        <dbReference type="ChEBI" id="CHEBI:57540"/>
    </cofactor>
</comment>
<evidence type="ECO:0000256" key="3">
    <source>
        <dbReference type="ARBA" id="ARBA00008178"/>
    </source>
</evidence>
<evidence type="ECO:0000313" key="9">
    <source>
        <dbReference type="EMBL" id="AMM41034.1"/>
    </source>
</evidence>
<keyword evidence="6 7" id="KW-0456">Lyase</keyword>